<evidence type="ECO:0000313" key="2">
    <source>
        <dbReference type="EMBL" id="KLT43962.1"/>
    </source>
</evidence>
<protein>
    <submittedName>
        <fullName evidence="2">GroES-like protein</fullName>
    </submittedName>
</protein>
<dbReference type="AlphaFoldDB" id="A0A0J0XSC2"/>
<dbReference type="STRING" id="879819.A0A0J0XSC2"/>
<keyword evidence="3" id="KW-1185">Reference proteome</keyword>
<accession>A0A0J0XSC2</accession>
<dbReference type="Proteomes" id="UP000053611">
    <property type="component" value="Unassembled WGS sequence"/>
</dbReference>
<dbReference type="InterPro" id="IPR020843">
    <property type="entry name" value="ER"/>
</dbReference>
<evidence type="ECO:0000259" key="1">
    <source>
        <dbReference type="SMART" id="SM00829"/>
    </source>
</evidence>
<dbReference type="Gene3D" id="3.40.50.720">
    <property type="entry name" value="NAD(P)-binding Rossmann-like Domain"/>
    <property type="match status" value="1"/>
</dbReference>
<dbReference type="RefSeq" id="XP_018280453.1">
    <property type="nucleotide sequence ID" value="XM_018421248.1"/>
</dbReference>
<dbReference type="Gene3D" id="3.90.180.10">
    <property type="entry name" value="Medium-chain alcohol dehydrogenases, catalytic domain"/>
    <property type="match status" value="1"/>
</dbReference>
<organism evidence="2 3">
    <name type="scientific">Cutaneotrichosporon oleaginosum</name>
    <dbReference type="NCBI Taxonomy" id="879819"/>
    <lineage>
        <taxon>Eukaryota</taxon>
        <taxon>Fungi</taxon>
        <taxon>Dikarya</taxon>
        <taxon>Basidiomycota</taxon>
        <taxon>Agaricomycotina</taxon>
        <taxon>Tremellomycetes</taxon>
        <taxon>Trichosporonales</taxon>
        <taxon>Trichosporonaceae</taxon>
        <taxon>Cutaneotrichosporon</taxon>
    </lineage>
</organism>
<dbReference type="InterPro" id="IPR013154">
    <property type="entry name" value="ADH-like_N"/>
</dbReference>
<name>A0A0J0XSC2_9TREE</name>
<gene>
    <name evidence="2" type="ORF">CC85DRAFT_271805</name>
</gene>
<dbReference type="GO" id="GO:0016651">
    <property type="term" value="F:oxidoreductase activity, acting on NAD(P)H"/>
    <property type="evidence" value="ECO:0007669"/>
    <property type="project" value="InterPro"/>
</dbReference>
<dbReference type="SUPFAM" id="SSF50129">
    <property type="entry name" value="GroES-like"/>
    <property type="match status" value="1"/>
</dbReference>
<reference evidence="2 3" key="1">
    <citation type="submission" date="2015-03" db="EMBL/GenBank/DDBJ databases">
        <title>Genomics and transcriptomics of the oil-accumulating basidiomycete yeast T. oleaginosus allow insights into substrate utilization and the diverse evolutionary trajectories of mating systems in fungi.</title>
        <authorList>
            <consortium name="DOE Joint Genome Institute"/>
            <person name="Kourist R."/>
            <person name="Kracht O."/>
            <person name="Bracharz F."/>
            <person name="Lipzen A."/>
            <person name="Nolan M."/>
            <person name="Ohm R."/>
            <person name="Grigoriev I."/>
            <person name="Sun S."/>
            <person name="Heitman J."/>
            <person name="Bruck T."/>
            <person name="Nowrousian M."/>
        </authorList>
    </citation>
    <scope>NUCLEOTIDE SEQUENCE [LARGE SCALE GENOMIC DNA]</scope>
    <source>
        <strain evidence="2 3">IBC0246</strain>
    </source>
</reference>
<evidence type="ECO:0000313" key="3">
    <source>
        <dbReference type="Proteomes" id="UP000053611"/>
    </source>
</evidence>
<dbReference type="InterPro" id="IPR011032">
    <property type="entry name" value="GroES-like_sf"/>
</dbReference>
<sequence length="378" mass="39764">MDALVLTPSTRSVTLTFVPTPKPGPGEVLIKVHAIALNPIDSLYVLDPVAETDRVIGTDFAGTVAELGEGVRNRKVGDRVAGFVQGACSTNDRPGCFAEYVVSPWDLLWAVPASMQPREAATVSMCGLTAAQGAFYRLGVPLPPDFPTPAIKSASPAPLSVKNATVLVYGGSTSLGMFALQLLRRALPHAQIIAVASAKHAQFLSASPYTADTVVDYRNDAWPDDVRALAPQGVDYALDCISEGATVERVHSTLAEQARLAVFRSPSGGGFPADLRVSPIYGAVWEGLGHDVGYNGGVLPADPAARAFAVAFDAYLSLHPLEPNPTRLLDGGLARVTAEGFALLGGPMVTQRSQPMVDGVTLKHLSGEKAVYEIVIEP</sequence>
<dbReference type="Pfam" id="PF00107">
    <property type="entry name" value="ADH_zinc_N"/>
    <property type="match status" value="1"/>
</dbReference>
<dbReference type="InterPro" id="IPR036291">
    <property type="entry name" value="NAD(P)-bd_dom_sf"/>
</dbReference>
<dbReference type="Pfam" id="PF08240">
    <property type="entry name" value="ADH_N"/>
    <property type="match status" value="1"/>
</dbReference>
<feature type="domain" description="Enoyl reductase (ER)" evidence="1">
    <location>
        <begin position="9"/>
        <end position="376"/>
    </location>
</feature>
<dbReference type="PANTHER" id="PTHR45348">
    <property type="entry name" value="HYPOTHETICAL OXIDOREDUCTASE (EUROFUNG)"/>
    <property type="match status" value="1"/>
</dbReference>
<dbReference type="EMBL" id="KQ087190">
    <property type="protein sequence ID" value="KLT43962.1"/>
    <property type="molecule type" value="Genomic_DNA"/>
</dbReference>
<dbReference type="InterPro" id="IPR047122">
    <property type="entry name" value="Trans-enoyl_RdTase-like"/>
</dbReference>
<dbReference type="CDD" id="cd08249">
    <property type="entry name" value="enoyl_reductase_like"/>
    <property type="match status" value="1"/>
</dbReference>
<dbReference type="GeneID" id="28981851"/>
<dbReference type="SMART" id="SM00829">
    <property type="entry name" value="PKS_ER"/>
    <property type="match status" value="1"/>
</dbReference>
<dbReference type="OrthoDB" id="10257049at2759"/>
<dbReference type="SUPFAM" id="SSF51735">
    <property type="entry name" value="NAD(P)-binding Rossmann-fold domains"/>
    <property type="match status" value="1"/>
</dbReference>
<proteinExistence type="predicted"/>
<dbReference type="InterPro" id="IPR013149">
    <property type="entry name" value="ADH-like_C"/>
</dbReference>
<dbReference type="PANTHER" id="PTHR45348:SF7">
    <property type="entry name" value="ZINC BINDING OXIDOREDUCTASE, PUTATIVE-RELATED"/>
    <property type="match status" value="1"/>
</dbReference>